<feature type="non-terminal residue" evidence="3">
    <location>
        <position position="1"/>
    </location>
</feature>
<dbReference type="GO" id="GO:0005739">
    <property type="term" value="C:mitochondrion"/>
    <property type="evidence" value="ECO:0007669"/>
    <property type="project" value="TreeGrafter"/>
</dbReference>
<dbReference type="InterPro" id="IPR050741">
    <property type="entry name" value="Acyl-CoA_dehydrogenase"/>
</dbReference>
<keyword evidence="1 3" id="KW-0560">Oxidoreductase</keyword>
<dbReference type="GO" id="GO:0050660">
    <property type="term" value="F:flavin adenine dinucleotide binding"/>
    <property type="evidence" value="ECO:0007669"/>
    <property type="project" value="InterPro"/>
</dbReference>
<proteinExistence type="predicted"/>
<dbReference type="InterPro" id="IPR009100">
    <property type="entry name" value="AcylCoA_DH/oxidase_NM_dom_sf"/>
</dbReference>
<evidence type="ECO:0000259" key="2">
    <source>
        <dbReference type="Pfam" id="PF02771"/>
    </source>
</evidence>
<dbReference type="InterPro" id="IPR046373">
    <property type="entry name" value="Acyl-CoA_Oxase/DH_mid-dom_sf"/>
</dbReference>
<dbReference type="InterPro" id="IPR037069">
    <property type="entry name" value="AcylCoA_DH/ox_N_sf"/>
</dbReference>
<dbReference type="GO" id="GO:0051793">
    <property type="term" value="P:medium-chain fatty acid catabolic process"/>
    <property type="evidence" value="ECO:0007669"/>
    <property type="project" value="TreeGrafter"/>
</dbReference>
<name>T0ZF54_9ZZZZ</name>
<dbReference type="InterPro" id="IPR013786">
    <property type="entry name" value="AcylCoA_DH/ox_N"/>
</dbReference>
<dbReference type="Gene3D" id="2.40.110.10">
    <property type="entry name" value="Butyryl-CoA Dehydrogenase, subunit A, domain 2"/>
    <property type="match status" value="1"/>
</dbReference>
<dbReference type="PANTHER" id="PTHR48083">
    <property type="entry name" value="MEDIUM-CHAIN SPECIFIC ACYL-COA DEHYDROGENASE, MITOCHONDRIAL-RELATED"/>
    <property type="match status" value="1"/>
</dbReference>
<comment type="caution">
    <text evidence="3">The sequence shown here is derived from an EMBL/GenBank/DDBJ whole genome shotgun (WGS) entry which is preliminary data.</text>
</comment>
<accession>T0ZF54</accession>
<evidence type="ECO:0000313" key="3">
    <source>
        <dbReference type="EMBL" id="EQD28305.1"/>
    </source>
</evidence>
<feature type="non-terminal residue" evidence="3">
    <location>
        <position position="84"/>
    </location>
</feature>
<reference evidence="3" key="1">
    <citation type="submission" date="2013-08" db="EMBL/GenBank/DDBJ databases">
        <authorList>
            <person name="Mendez C."/>
            <person name="Richter M."/>
            <person name="Ferrer M."/>
            <person name="Sanchez J."/>
        </authorList>
    </citation>
    <scope>NUCLEOTIDE SEQUENCE</scope>
</reference>
<gene>
    <name evidence="3" type="ORF">B1B_18919</name>
</gene>
<dbReference type="PANTHER" id="PTHR48083:SF2">
    <property type="entry name" value="MEDIUM-CHAIN SPECIFIC ACYL-COA DEHYDROGENASE, MITOCHONDRIAL"/>
    <property type="match status" value="1"/>
</dbReference>
<evidence type="ECO:0000256" key="1">
    <source>
        <dbReference type="ARBA" id="ARBA00023002"/>
    </source>
</evidence>
<dbReference type="GO" id="GO:0070991">
    <property type="term" value="F:medium-chain fatty acyl-CoA dehydrogenase activity"/>
    <property type="evidence" value="ECO:0007669"/>
    <property type="project" value="TreeGrafter"/>
</dbReference>
<dbReference type="EC" id="1.3.99.-" evidence="3"/>
<feature type="domain" description="Acyl-CoA dehydrogenase/oxidase N-terminal" evidence="2">
    <location>
        <begin position="1"/>
        <end position="59"/>
    </location>
</feature>
<sequence>GGSGLGDVESAIVLEELARVDVSSAILAQLAMNGPPRVIQHLGGPAVKERWLPRVARGELFISIGITESDAGSAVGGMRAQLVG</sequence>
<dbReference type="EMBL" id="AUZY01012694">
    <property type="protein sequence ID" value="EQD28305.1"/>
    <property type="molecule type" value="Genomic_DNA"/>
</dbReference>
<dbReference type="Pfam" id="PF02771">
    <property type="entry name" value="Acyl-CoA_dh_N"/>
    <property type="match status" value="1"/>
</dbReference>
<dbReference type="AlphaFoldDB" id="T0ZF54"/>
<organism evidence="3">
    <name type="scientific">mine drainage metagenome</name>
    <dbReference type="NCBI Taxonomy" id="410659"/>
    <lineage>
        <taxon>unclassified sequences</taxon>
        <taxon>metagenomes</taxon>
        <taxon>ecological metagenomes</taxon>
    </lineage>
</organism>
<dbReference type="Gene3D" id="1.10.540.10">
    <property type="entry name" value="Acyl-CoA dehydrogenase/oxidase, N-terminal domain"/>
    <property type="match status" value="1"/>
</dbReference>
<dbReference type="SUPFAM" id="SSF56645">
    <property type="entry name" value="Acyl-CoA dehydrogenase NM domain-like"/>
    <property type="match status" value="1"/>
</dbReference>
<protein>
    <submittedName>
        <fullName evidence="3">Protein containing Acyl-CoA dehydrogenase</fullName>
        <ecNumber evidence="3">1.3.99.-</ecNumber>
    </submittedName>
</protein>
<reference evidence="3" key="2">
    <citation type="journal article" date="2014" name="ISME J.">
        <title>Microbial stratification in low pH oxic and suboxic macroscopic growths along an acid mine drainage.</title>
        <authorList>
            <person name="Mendez-Garcia C."/>
            <person name="Mesa V."/>
            <person name="Sprenger R.R."/>
            <person name="Richter M."/>
            <person name="Diez M.S."/>
            <person name="Solano J."/>
            <person name="Bargiela R."/>
            <person name="Golyshina O.V."/>
            <person name="Manteca A."/>
            <person name="Ramos J.L."/>
            <person name="Gallego J.R."/>
            <person name="Llorente I."/>
            <person name="Martins Dos Santos V.A."/>
            <person name="Jensen O.N."/>
            <person name="Pelaez A.I."/>
            <person name="Sanchez J."/>
            <person name="Ferrer M."/>
        </authorList>
    </citation>
    <scope>NUCLEOTIDE SEQUENCE</scope>
</reference>